<organism evidence="1 2">
    <name type="scientific">Methanosarcina mazei SarPi</name>
    <dbReference type="NCBI Taxonomy" id="1434115"/>
    <lineage>
        <taxon>Archaea</taxon>
        <taxon>Methanobacteriati</taxon>
        <taxon>Methanobacteriota</taxon>
        <taxon>Stenosarchaea group</taxon>
        <taxon>Methanomicrobia</taxon>
        <taxon>Methanosarcinales</taxon>
        <taxon>Methanosarcinaceae</taxon>
        <taxon>Methanosarcina</taxon>
    </lineage>
</organism>
<name>A0A0E3R6I9_METMZ</name>
<dbReference type="GeneID" id="25418786"/>
<gene>
    <name evidence="1" type="ORF">MSMAP_0504</name>
</gene>
<evidence type="ECO:0000313" key="1">
    <source>
        <dbReference type="EMBL" id="AKB60489.1"/>
    </source>
</evidence>
<evidence type="ECO:0000313" key="2">
    <source>
        <dbReference type="Proteomes" id="UP000033116"/>
    </source>
</evidence>
<dbReference type="HOGENOM" id="CLU_098043_0_0_2"/>
<dbReference type="RefSeq" id="WP_052724795.1">
    <property type="nucleotide sequence ID" value="NZ_CP009511.1"/>
</dbReference>
<dbReference type="Proteomes" id="UP000033116">
    <property type="component" value="Chromosome"/>
</dbReference>
<dbReference type="AlphaFoldDB" id="A0A0E3R6I9"/>
<reference evidence="1 2" key="1">
    <citation type="submission" date="2014-07" db="EMBL/GenBank/DDBJ databases">
        <title>Methanogenic archaea and the global carbon cycle.</title>
        <authorList>
            <person name="Henriksen J.R."/>
            <person name="Luke J."/>
            <person name="Reinhart S."/>
            <person name="Benedict M.N."/>
            <person name="Youngblut N.D."/>
            <person name="Metcalf M.E."/>
            <person name="Whitaker R.J."/>
            <person name="Metcalf W.W."/>
        </authorList>
    </citation>
    <scope>NUCLEOTIDE SEQUENCE [LARGE SCALE GENOMIC DNA]</scope>
    <source>
        <strain evidence="1 2">SarPi</strain>
    </source>
</reference>
<proteinExistence type="predicted"/>
<protein>
    <submittedName>
        <fullName evidence="1">Uncharacterized protein</fullName>
    </submittedName>
</protein>
<dbReference type="PATRIC" id="fig|1434115.4.peg.614"/>
<sequence>MAKISDTVQSFVGNDHQKEREQYSFLKKVADDKIALYKSELENMFLNPEAVGKVQIIGKRAFEYTQESHVGLGSKSDVTAKIGDSIGNFLKGDAEDITKGILDIASVAVDSILGNVSLGEQEFQTFFVMPQHNAIIRTDIKCWRYNFSSTGIITNSENIFCYVCCKSVVDHTTLTDDEFTFMISEYVGDDPDKVKAYAEKLRDIWKALKGEDPKNVLTRVESTNNSLKQGGEPKTIELLT</sequence>
<dbReference type="EMBL" id="CP009511">
    <property type="protein sequence ID" value="AKB60489.1"/>
    <property type="molecule type" value="Genomic_DNA"/>
</dbReference>
<accession>A0A0E3R6I9</accession>